<dbReference type="AlphaFoldDB" id="A0AAV9BX78"/>
<reference evidence="1" key="2">
    <citation type="submission" date="2023-06" db="EMBL/GenBank/DDBJ databases">
        <authorList>
            <person name="Ma L."/>
            <person name="Liu K.-W."/>
            <person name="Li Z."/>
            <person name="Hsiao Y.-Y."/>
            <person name="Qi Y."/>
            <person name="Fu T."/>
            <person name="Tang G."/>
            <person name="Zhang D."/>
            <person name="Sun W.-H."/>
            <person name="Liu D.-K."/>
            <person name="Li Y."/>
            <person name="Chen G.-Z."/>
            <person name="Liu X.-D."/>
            <person name="Liao X.-Y."/>
            <person name="Jiang Y.-T."/>
            <person name="Yu X."/>
            <person name="Hao Y."/>
            <person name="Huang J."/>
            <person name="Zhao X.-W."/>
            <person name="Ke S."/>
            <person name="Chen Y.-Y."/>
            <person name="Wu W.-L."/>
            <person name="Hsu J.-L."/>
            <person name="Lin Y.-F."/>
            <person name="Huang M.-D."/>
            <person name="Li C.-Y."/>
            <person name="Huang L."/>
            <person name="Wang Z.-W."/>
            <person name="Zhao X."/>
            <person name="Zhong W.-Y."/>
            <person name="Peng D.-H."/>
            <person name="Ahmad S."/>
            <person name="Lan S."/>
            <person name="Zhang J.-S."/>
            <person name="Tsai W.-C."/>
            <person name="Van De Peer Y."/>
            <person name="Liu Z.-J."/>
        </authorList>
    </citation>
    <scope>NUCLEOTIDE SEQUENCE</scope>
    <source>
        <strain evidence="1">SCP</strain>
        <tissue evidence="1">Leaves</tissue>
    </source>
</reference>
<name>A0AAV9BX78_ACOGR</name>
<dbReference type="Proteomes" id="UP001179952">
    <property type="component" value="Unassembled WGS sequence"/>
</dbReference>
<dbReference type="PANTHER" id="PTHR35488:SF2">
    <property type="entry name" value="OS05G0358900 PROTEIN"/>
    <property type="match status" value="1"/>
</dbReference>
<accession>A0AAV9BX78</accession>
<sequence>MSIPEPQHFSDYGFDSQFDYFQIIEEAKKHMRESNPIDSLHLKLQKPISKDSERAKKRKSSWLWWKNPLLFLKWRRTDHSSKSAADHHRKRQDRPVSGPLYYVAEAPARWSFGRCGRSGPLERVGGFEVPYVSLREVNVDRPIADASTPPIYFVT</sequence>
<dbReference type="EMBL" id="JAUJYN010000001">
    <property type="protein sequence ID" value="KAK1281126.1"/>
    <property type="molecule type" value="Genomic_DNA"/>
</dbReference>
<comment type="caution">
    <text evidence="1">The sequence shown here is derived from an EMBL/GenBank/DDBJ whole genome shotgun (WGS) entry which is preliminary data.</text>
</comment>
<evidence type="ECO:0000313" key="1">
    <source>
        <dbReference type="EMBL" id="KAK1281126.1"/>
    </source>
</evidence>
<organism evidence="1 2">
    <name type="scientific">Acorus gramineus</name>
    <name type="common">Dwarf sweet flag</name>
    <dbReference type="NCBI Taxonomy" id="55184"/>
    <lineage>
        <taxon>Eukaryota</taxon>
        <taxon>Viridiplantae</taxon>
        <taxon>Streptophyta</taxon>
        <taxon>Embryophyta</taxon>
        <taxon>Tracheophyta</taxon>
        <taxon>Spermatophyta</taxon>
        <taxon>Magnoliopsida</taxon>
        <taxon>Liliopsida</taxon>
        <taxon>Acoraceae</taxon>
        <taxon>Acorus</taxon>
    </lineage>
</organism>
<protein>
    <submittedName>
        <fullName evidence="1">Uncharacterized protein</fullName>
    </submittedName>
</protein>
<reference evidence="1" key="1">
    <citation type="journal article" date="2023" name="Nat. Commun.">
        <title>Diploid and tetraploid genomes of Acorus and the evolution of monocots.</title>
        <authorList>
            <person name="Ma L."/>
            <person name="Liu K.W."/>
            <person name="Li Z."/>
            <person name="Hsiao Y.Y."/>
            <person name="Qi Y."/>
            <person name="Fu T."/>
            <person name="Tang G.D."/>
            <person name="Zhang D."/>
            <person name="Sun W.H."/>
            <person name="Liu D.K."/>
            <person name="Li Y."/>
            <person name="Chen G.Z."/>
            <person name="Liu X.D."/>
            <person name="Liao X.Y."/>
            <person name="Jiang Y.T."/>
            <person name="Yu X."/>
            <person name="Hao Y."/>
            <person name="Huang J."/>
            <person name="Zhao X.W."/>
            <person name="Ke S."/>
            <person name="Chen Y.Y."/>
            <person name="Wu W.L."/>
            <person name="Hsu J.L."/>
            <person name="Lin Y.F."/>
            <person name="Huang M.D."/>
            <person name="Li C.Y."/>
            <person name="Huang L."/>
            <person name="Wang Z.W."/>
            <person name="Zhao X."/>
            <person name="Zhong W.Y."/>
            <person name="Peng D.H."/>
            <person name="Ahmad S."/>
            <person name="Lan S."/>
            <person name="Zhang J.S."/>
            <person name="Tsai W.C."/>
            <person name="Van de Peer Y."/>
            <person name="Liu Z.J."/>
        </authorList>
    </citation>
    <scope>NUCLEOTIDE SEQUENCE</scope>
    <source>
        <strain evidence="1">SCP</strain>
    </source>
</reference>
<dbReference type="PANTHER" id="PTHR35488">
    <property type="entry name" value="OS05G0358900 PROTEIN-RELATED"/>
    <property type="match status" value="1"/>
</dbReference>
<gene>
    <name evidence="1" type="ORF">QJS04_geneDACA019772</name>
</gene>
<proteinExistence type="predicted"/>
<evidence type="ECO:0000313" key="2">
    <source>
        <dbReference type="Proteomes" id="UP001179952"/>
    </source>
</evidence>
<keyword evidence="2" id="KW-1185">Reference proteome</keyword>